<dbReference type="AlphaFoldDB" id="A0A1I6XVB7"/>
<name>A0A1I6XVB7_9ACTN</name>
<dbReference type="STRING" id="1296565.SAMN05660657_00674"/>
<evidence type="ECO:0008006" key="3">
    <source>
        <dbReference type="Google" id="ProtNLM"/>
    </source>
</evidence>
<evidence type="ECO:0000313" key="1">
    <source>
        <dbReference type="EMBL" id="SFT42066.1"/>
    </source>
</evidence>
<keyword evidence="2" id="KW-1185">Reference proteome</keyword>
<dbReference type="EMBL" id="FPBA01000002">
    <property type="protein sequence ID" value="SFT42066.1"/>
    <property type="molecule type" value="Genomic_DNA"/>
</dbReference>
<reference evidence="2" key="1">
    <citation type="submission" date="2016-10" db="EMBL/GenBank/DDBJ databases">
        <authorList>
            <person name="Varghese N."/>
            <person name="Submissions S."/>
        </authorList>
    </citation>
    <scope>NUCLEOTIDE SEQUENCE [LARGE SCALE GENOMIC DNA]</scope>
    <source>
        <strain evidence="2">DSM 46136</strain>
    </source>
</reference>
<dbReference type="OrthoDB" id="3827359at2"/>
<protein>
    <recommendedName>
        <fullName evidence="3">Fis family transcriptional regulator</fullName>
    </recommendedName>
</protein>
<dbReference type="RefSeq" id="WP_093578018.1">
    <property type="nucleotide sequence ID" value="NZ_FPBA01000002.1"/>
</dbReference>
<accession>A0A1I6XVB7</accession>
<organism evidence="1 2">
    <name type="scientific">Geodermatophilus amargosae</name>
    <dbReference type="NCBI Taxonomy" id="1296565"/>
    <lineage>
        <taxon>Bacteria</taxon>
        <taxon>Bacillati</taxon>
        <taxon>Actinomycetota</taxon>
        <taxon>Actinomycetes</taxon>
        <taxon>Geodermatophilales</taxon>
        <taxon>Geodermatophilaceae</taxon>
        <taxon>Geodermatophilus</taxon>
    </lineage>
</organism>
<sequence length="189" mass="19458">MRWQQLFADLQAEFEEAEAAEERAQLPARSRAELGALRLADRLGGAVGGRVSLRCRGAGEVAGVLTDTGPDWALLDDGSGREALVALPSVVAVSGLVRTTVPAGPASAVRAALDLRRALRGLARDRSAVTVVLDDGGVLTGTVDRVGADFVELAEHAADDFRRAGSVRGVRAVGLSAVAVVRTLAPGAA</sequence>
<gene>
    <name evidence="1" type="ORF">SAMN05660657_00674</name>
</gene>
<evidence type="ECO:0000313" key="2">
    <source>
        <dbReference type="Proteomes" id="UP000199546"/>
    </source>
</evidence>
<dbReference type="Proteomes" id="UP000199546">
    <property type="component" value="Unassembled WGS sequence"/>
</dbReference>
<proteinExistence type="predicted"/>